<dbReference type="GO" id="GO:0030983">
    <property type="term" value="F:mismatched DNA binding"/>
    <property type="evidence" value="ECO:0007669"/>
    <property type="project" value="InterPro"/>
</dbReference>
<dbReference type="SMART" id="SM00534">
    <property type="entry name" value="MUTSac"/>
    <property type="match status" value="1"/>
</dbReference>
<gene>
    <name evidence="5" type="primary">mutS</name>
</gene>
<organism evidence="5">
    <name type="scientific">Shigella boydii</name>
    <dbReference type="NCBI Taxonomy" id="621"/>
    <lineage>
        <taxon>Bacteria</taxon>
        <taxon>Pseudomonadati</taxon>
        <taxon>Pseudomonadota</taxon>
        <taxon>Gammaproteobacteria</taxon>
        <taxon>Enterobacterales</taxon>
        <taxon>Enterobacteriaceae</taxon>
        <taxon>Shigella</taxon>
    </lineage>
</organism>
<evidence type="ECO:0000256" key="2">
    <source>
        <dbReference type="ARBA" id="ARBA00022840"/>
    </source>
</evidence>
<evidence type="ECO:0000259" key="4">
    <source>
        <dbReference type="PROSITE" id="PS00486"/>
    </source>
</evidence>
<reference evidence="5" key="1">
    <citation type="journal article" date="2005" name="J. Bacteriol.">
        <title>Evolutionary genetics of a new pathogenic Escherichia species: Escherichia albertii and related Shigella boydii strains.</title>
        <authorList>
            <person name="Hyma K.E."/>
            <person name="Lacher D.W."/>
            <person name="Nelson A.M."/>
            <person name="Bumbaugh A.C."/>
            <person name="Janda J.M."/>
            <person name="Strockbine N.A."/>
            <person name="Young V.B."/>
            <person name="Whittam T.S."/>
        </authorList>
    </citation>
    <scope>NUCLEOTIDE SEQUENCE</scope>
    <source>
        <strain evidence="5">3557-77</strain>
    </source>
</reference>
<protein>
    <submittedName>
        <fullName evidence="5">DNA mismatch repair protein</fullName>
    </submittedName>
</protein>
<dbReference type="GO" id="GO:0005524">
    <property type="term" value="F:ATP binding"/>
    <property type="evidence" value="ECO:0007669"/>
    <property type="project" value="UniProtKB-KW"/>
</dbReference>
<dbReference type="EMBL" id="AY696988">
    <property type="protein sequence ID" value="AAU86601.1"/>
    <property type="molecule type" value="Genomic_DNA"/>
</dbReference>
<dbReference type="GO" id="GO:0005829">
    <property type="term" value="C:cytosol"/>
    <property type="evidence" value="ECO:0007669"/>
    <property type="project" value="TreeGrafter"/>
</dbReference>
<dbReference type="AlphaFoldDB" id="Q5IQB7"/>
<dbReference type="PANTHER" id="PTHR11361">
    <property type="entry name" value="DNA MISMATCH REPAIR PROTEIN MUTS FAMILY MEMBER"/>
    <property type="match status" value="1"/>
</dbReference>
<keyword evidence="1" id="KW-0547">Nucleotide-binding</keyword>
<feature type="non-terminal residue" evidence="5">
    <location>
        <position position="1"/>
    </location>
</feature>
<dbReference type="InterPro" id="IPR027417">
    <property type="entry name" value="P-loop_NTPase"/>
</dbReference>
<dbReference type="InterPro" id="IPR000432">
    <property type="entry name" value="DNA_mismatch_repair_MutS_C"/>
</dbReference>
<dbReference type="Pfam" id="PF00488">
    <property type="entry name" value="MutS_V"/>
    <property type="match status" value="1"/>
</dbReference>
<sequence length="192" mass="21101">NYTCPTFIDKPGIRITEGRHPVVEQVLNEPFIANPLNLSPQRRMLIITGPNMGGKSTYMRQTALIALMAYIGSYVPAQKVEIGPIDRIFTRVGAADDLASGRSTFMVEMTETANILHNATEYSLVLMDEIGRGTSTYDGLSLAWACAENLANKIKALTLFATHYFELTQLPEKMEGVANVHLDALEHGDTIA</sequence>
<dbReference type="InterPro" id="IPR045076">
    <property type="entry name" value="MutS"/>
</dbReference>
<dbReference type="SUPFAM" id="SSF52540">
    <property type="entry name" value="P-loop containing nucleoside triphosphate hydrolases"/>
    <property type="match status" value="1"/>
</dbReference>
<feature type="domain" description="DNA mismatch repair proteins mutS family" evidence="4">
    <location>
        <begin position="123"/>
        <end position="139"/>
    </location>
</feature>
<dbReference type="GO" id="GO:0006298">
    <property type="term" value="P:mismatch repair"/>
    <property type="evidence" value="ECO:0007669"/>
    <property type="project" value="InterPro"/>
</dbReference>
<dbReference type="FunFam" id="3.40.50.300:FF:000283">
    <property type="entry name" value="DNA mismatch repair protein MutS"/>
    <property type="match status" value="1"/>
</dbReference>
<keyword evidence="3" id="KW-0238">DNA-binding</keyword>
<evidence type="ECO:0000256" key="1">
    <source>
        <dbReference type="ARBA" id="ARBA00022741"/>
    </source>
</evidence>
<keyword evidence="2" id="KW-0067">ATP-binding</keyword>
<evidence type="ECO:0000256" key="3">
    <source>
        <dbReference type="ARBA" id="ARBA00023125"/>
    </source>
</evidence>
<name>Q5IQB7_SHIBO</name>
<accession>Q5IQB7</accession>
<feature type="non-terminal residue" evidence="5">
    <location>
        <position position="192"/>
    </location>
</feature>
<proteinExistence type="predicted"/>
<dbReference type="PROSITE" id="PS00486">
    <property type="entry name" value="DNA_MISMATCH_REPAIR_2"/>
    <property type="match status" value="1"/>
</dbReference>
<dbReference type="GO" id="GO:0140664">
    <property type="term" value="F:ATP-dependent DNA damage sensor activity"/>
    <property type="evidence" value="ECO:0007669"/>
    <property type="project" value="InterPro"/>
</dbReference>
<dbReference type="Gene3D" id="3.40.50.300">
    <property type="entry name" value="P-loop containing nucleotide triphosphate hydrolases"/>
    <property type="match status" value="1"/>
</dbReference>
<dbReference type="PANTHER" id="PTHR11361:SF34">
    <property type="entry name" value="DNA MISMATCH REPAIR PROTEIN MSH1, MITOCHONDRIAL"/>
    <property type="match status" value="1"/>
</dbReference>
<evidence type="ECO:0000313" key="5">
    <source>
        <dbReference type="EMBL" id="AAU86601.1"/>
    </source>
</evidence>